<proteinExistence type="inferred from homology"/>
<dbReference type="InterPro" id="IPR003439">
    <property type="entry name" value="ABC_transporter-like_ATP-bd"/>
</dbReference>
<dbReference type="PANTHER" id="PTHR43820">
    <property type="entry name" value="HIGH-AFFINITY BRANCHED-CHAIN AMINO ACID TRANSPORT ATP-BINDING PROTEIN LIVF"/>
    <property type="match status" value="1"/>
</dbReference>
<keyword evidence="4" id="KW-0067">ATP-binding</keyword>
<dbReference type="CDD" id="cd03224">
    <property type="entry name" value="ABC_TM1139_LivF_branched"/>
    <property type="match status" value="1"/>
</dbReference>
<protein>
    <recommendedName>
        <fullName evidence="6">ABC transporter domain-containing protein</fullName>
    </recommendedName>
</protein>
<sequence>MPKEPLLEVSNIEVRYNELPAIFDASFKIEAGQIVALVGSNGAGKTTILRTISGLLHNTKGEIKFLGSKIDGQLPHHIAALGISHVPEGRGLFGKLTVVENLLLGAYTRKSELEITETLEEVFQLFPILKERTSQKAETMSGGEQQMLAVARGLMPRPKLLMLDEPSLGLMPTMVDKVIDVIKIISKRGTTILLVEQAVRDALELADKAYVLQNGRTVLEGTGKELLNSGLVKKAYLGI</sequence>
<dbReference type="InterPro" id="IPR017871">
    <property type="entry name" value="ABC_transporter-like_CS"/>
</dbReference>
<dbReference type="GO" id="GO:0016887">
    <property type="term" value="F:ATP hydrolysis activity"/>
    <property type="evidence" value="ECO:0007669"/>
    <property type="project" value="InterPro"/>
</dbReference>
<feature type="domain" description="ABC transporter" evidence="6">
    <location>
        <begin position="7"/>
        <end position="239"/>
    </location>
</feature>
<dbReference type="Pfam" id="PF00005">
    <property type="entry name" value="ABC_tran"/>
    <property type="match status" value="1"/>
</dbReference>
<gene>
    <name evidence="7" type="ORF">S06H3_00444</name>
</gene>
<evidence type="ECO:0000313" key="7">
    <source>
        <dbReference type="EMBL" id="GAH92945.1"/>
    </source>
</evidence>
<keyword evidence="2" id="KW-0813">Transport</keyword>
<dbReference type="EMBL" id="BARV01000077">
    <property type="protein sequence ID" value="GAH92945.1"/>
    <property type="molecule type" value="Genomic_DNA"/>
</dbReference>
<comment type="caution">
    <text evidence="7">The sequence shown here is derived from an EMBL/GenBank/DDBJ whole genome shotgun (WGS) entry which is preliminary data.</text>
</comment>
<dbReference type="InterPro" id="IPR003593">
    <property type="entry name" value="AAA+_ATPase"/>
</dbReference>
<dbReference type="GO" id="GO:0005524">
    <property type="term" value="F:ATP binding"/>
    <property type="evidence" value="ECO:0007669"/>
    <property type="project" value="UniProtKB-KW"/>
</dbReference>
<evidence type="ECO:0000256" key="4">
    <source>
        <dbReference type="ARBA" id="ARBA00022840"/>
    </source>
</evidence>
<dbReference type="PROSITE" id="PS50893">
    <property type="entry name" value="ABC_TRANSPORTER_2"/>
    <property type="match status" value="1"/>
</dbReference>
<evidence type="ECO:0000259" key="6">
    <source>
        <dbReference type="PROSITE" id="PS50893"/>
    </source>
</evidence>
<dbReference type="SMART" id="SM00382">
    <property type="entry name" value="AAA"/>
    <property type="match status" value="1"/>
</dbReference>
<accession>X1KH40</accession>
<evidence type="ECO:0000256" key="1">
    <source>
        <dbReference type="ARBA" id="ARBA00005417"/>
    </source>
</evidence>
<reference evidence="7" key="1">
    <citation type="journal article" date="2014" name="Front. Microbiol.">
        <title>High frequency of phylogenetically diverse reductive dehalogenase-homologous genes in deep subseafloor sedimentary metagenomes.</title>
        <authorList>
            <person name="Kawai M."/>
            <person name="Futagami T."/>
            <person name="Toyoda A."/>
            <person name="Takaki Y."/>
            <person name="Nishi S."/>
            <person name="Hori S."/>
            <person name="Arai W."/>
            <person name="Tsubouchi T."/>
            <person name="Morono Y."/>
            <person name="Uchiyama I."/>
            <person name="Ito T."/>
            <person name="Fujiyama A."/>
            <person name="Inagaki F."/>
            <person name="Takami H."/>
        </authorList>
    </citation>
    <scope>NUCLEOTIDE SEQUENCE</scope>
    <source>
        <strain evidence="7">Expedition CK06-06</strain>
    </source>
</reference>
<dbReference type="PROSITE" id="PS00211">
    <property type="entry name" value="ABC_TRANSPORTER_1"/>
    <property type="match status" value="1"/>
</dbReference>
<dbReference type="Gene3D" id="3.40.50.300">
    <property type="entry name" value="P-loop containing nucleotide triphosphate hydrolases"/>
    <property type="match status" value="1"/>
</dbReference>
<dbReference type="PANTHER" id="PTHR43820:SF4">
    <property type="entry name" value="HIGH-AFFINITY BRANCHED-CHAIN AMINO ACID TRANSPORT ATP-BINDING PROTEIN LIVF"/>
    <property type="match status" value="1"/>
</dbReference>
<dbReference type="SUPFAM" id="SSF52540">
    <property type="entry name" value="P-loop containing nucleoside triphosphate hydrolases"/>
    <property type="match status" value="1"/>
</dbReference>
<dbReference type="InterPro" id="IPR052156">
    <property type="entry name" value="BCAA_Transport_ATP-bd_LivF"/>
</dbReference>
<evidence type="ECO:0000256" key="2">
    <source>
        <dbReference type="ARBA" id="ARBA00022448"/>
    </source>
</evidence>
<dbReference type="GO" id="GO:0015658">
    <property type="term" value="F:branched-chain amino acid transmembrane transporter activity"/>
    <property type="evidence" value="ECO:0007669"/>
    <property type="project" value="TreeGrafter"/>
</dbReference>
<dbReference type="AlphaFoldDB" id="X1KH40"/>
<keyword evidence="3" id="KW-0547">Nucleotide-binding</keyword>
<keyword evidence="5" id="KW-0029">Amino-acid transport</keyword>
<dbReference type="InterPro" id="IPR027417">
    <property type="entry name" value="P-loop_NTPase"/>
</dbReference>
<organism evidence="7">
    <name type="scientific">marine sediment metagenome</name>
    <dbReference type="NCBI Taxonomy" id="412755"/>
    <lineage>
        <taxon>unclassified sequences</taxon>
        <taxon>metagenomes</taxon>
        <taxon>ecological metagenomes</taxon>
    </lineage>
</organism>
<dbReference type="GO" id="GO:0015807">
    <property type="term" value="P:L-amino acid transport"/>
    <property type="evidence" value="ECO:0007669"/>
    <property type="project" value="TreeGrafter"/>
</dbReference>
<evidence type="ECO:0000256" key="5">
    <source>
        <dbReference type="ARBA" id="ARBA00022970"/>
    </source>
</evidence>
<comment type="similarity">
    <text evidence="1">Belongs to the ABC transporter superfamily.</text>
</comment>
<name>X1KH40_9ZZZZ</name>
<evidence type="ECO:0000256" key="3">
    <source>
        <dbReference type="ARBA" id="ARBA00022741"/>
    </source>
</evidence>